<evidence type="ECO:0000256" key="2">
    <source>
        <dbReference type="ARBA" id="ARBA00022737"/>
    </source>
</evidence>
<proteinExistence type="predicted"/>
<sequence length="599" mass="62859">MSDLKSELQLQSTLAAAPAMTRAQSNHISADPATAKLFAYGSANTVIVRNVEDPAQVLLSHRHSSAVTVARIAPNGLLVASGDKDGNISIWANRSDTAEKYRSKLLNGAVRDISWSDDSERVAIVGEGRGDFATVITVSGSSLGEITGHVQNIVTCDFRKTRPFKLFTGGADTKVCFYEGPPFKFAHSVASTFKATVTCVRVSPDGELVACVSGSADILILDAKTGKDVKTIPTGHQGTIYSIAWSPDSKRFTTASADKTVKTFLVESGEAVASVVLGKSIPFMQQSVFYSAAGVVSASLNGTLQFLGDGSAVQKQWYGHQKPLVGLFFDAQSNALVSFATDGVVLKWPAAAPGSAEPITVESDVINCAAPVGTTGTYVAVAGTDLVIVNPSTTGPATVLCKEANHALGVAALNNGTFVLLYRNAFSVFSAQGKKLHEEKIAQFDGSSIAVHGDIIALGGDKVVRLYKVEATGKPDLIGTFQGRHTVPVTAVAFSPDGQSVASGDSGKTIFVWSVADPSKVLYENLTFHTLRVTSLAFQGPSTLVSGSVDASVIVWDLDGKRRRVQDYAHRGGVSVVALGAPGDLFTAGGDLCIRRWAA</sequence>
<keyword evidence="6" id="KW-1185">Reference proteome</keyword>
<dbReference type="GO" id="GO:0030864">
    <property type="term" value="C:cortical actin cytoskeleton"/>
    <property type="evidence" value="ECO:0007669"/>
    <property type="project" value="TreeGrafter"/>
</dbReference>
<dbReference type="Proteomes" id="UP000051952">
    <property type="component" value="Unassembled WGS sequence"/>
</dbReference>
<dbReference type="PANTHER" id="PTHR19856:SF0">
    <property type="entry name" value="WD REPEAT-CONTAINING PROTEIN 1"/>
    <property type="match status" value="1"/>
</dbReference>
<dbReference type="OrthoDB" id="2306at2759"/>
<evidence type="ECO:0000256" key="4">
    <source>
        <dbReference type="PROSITE-ProRule" id="PRU00221"/>
    </source>
</evidence>
<feature type="repeat" description="WD" evidence="4">
    <location>
        <begin position="526"/>
        <end position="566"/>
    </location>
</feature>
<dbReference type="PROSITE" id="PS50294">
    <property type="entry name" value="WD_REPEATS_REGION"/>
    <property type="match status" value="4"/>
</dbReference>
<dbReference type="InterPro" id="IPR015943">
    <property type="entry name" value="WD40/YVTN_repeat-like_dom_sf"/>
</dbReference>
<keyword evidence="2" id="KW-0677">Repeat</keyword>
<dbReference type="SUPFAM" id="SSF69304">
    <property type="entry name" value="Tricorn protease N-terminal domain"/>
    <property type="match status" value="1"/>
</dbReference>
<dbReference type="InterPro" id="IPR001680">
    <property type="entry name" value="WD40_rpt"/>
</dbReference>
<dbReference type="Gene3D" id="2.130.10.10">
    <property type="entry name" value="YVTN repeat-like/Quinoprotein amine dehydrogenase"/>
    <property type="match status" value="2"/>
</dbReference>
<dbReference type="PANTHER" id="PTHR19856">
    <property type="entry name" value="WD-REPEATCONTAINING PROTEIN WDR1"/>
    <property type="match status" value="1"/>
</dbReference>
<dbReference type="AlphaFoldDB" id="A0A0S4JPK4"/>
<dbReference type="VEuPathDB" id="TriTrypDB:BSAL_43060"/>
<evidence type="ECO:0000313" key="6">
    <source>
        <dbReference type="Proteomes" id="UP000051952"/>
    </source>
</evidence>
<dbReference type="PROSITE" id="PS00678">
    <property type="entry name" value="WD_REPEATS_1"/>
    <property type="match status" value="1"/>
</dbReference>
<dbReference type="GO" id="GO:0051015">
    <property type="term" value="F:actin filament binding"/>
    <property type="evidence" value="ECO:0007669"/>
    <property type="project" value="TreeGrafter"/>
</dbReference>
<evidence type="ECO:0000313" key="5">
    <source>
        <dbReference type="EMBL" id="CUG93474.1"/>
    </source>
</evidence>
<dbReference type="PROSITE" id="PS50082">
    <property type="entry name" value="WD_REPEATS_2"/>
    <property type="match status" value="4"/>
</dbReference>
<accession>A0A0S4JPK4</accession>
<evidence type="ECO:0000256" key="3">
    <source>
        <dbReference type="ARBA" id="ARBA00022980"/>
    </source>
</evidence>
<dbReference type="SUPFAM" id="SSF50998">
    <property type="entry name" value="Quinoprotein alcohol dehydrogenase-like"/>
    <property type="match status" value="1"/>
</dbReference>
<gene>
    <name evidence="5" type="ORF">BSAL_43060</name>
</gene>
<keyword evidence="1 4" id="KW-0853">WD repeat</keyword>
<name>A0A0S4JPK4_BODSA</name>
<keyword evidence="3" id="KW-0689">Ribosomal protein</keyword>
<feature type="repeat" description="WD" evidence="4">
    <location>
        <begin position="233"/>
        <end position="274"/>
    </location>
</feature>
<dbReference type="InterPro" id="IPR011047">
    <property type="entry name" value="Quinoprotein_ADH-like_sf"/>
</dbReference>
<protein>
    <submittedName>
        <fullName evidence="5">Actin-interacting protein 1, putative</fullName>
    </submittedName>
</protein>
<reference evidence="6" key="1">
    <citation type="submission" date="2015-09" db="EMBL/GenBank/DDBJ databases">
        <authorList>
            <consortium name="Pathogen Informatics"/>
        </authorList>
    </citation>
    <scope>NUCLEOTIDE SEQUENCE [LARGE SCALE GENOMIC DNA]</scope>
    <source>
        <strain evidence="6">Lake Konstanz</strain>
    </source>
</reference>
<organism evidence="5 6">
    <name type="scientific">Bodo saltans</name>
    <name type="common">Flagellated protozoan</name>
    <dbReference type="NCBI Taxonomy" id="75058"/>
    <lineage>
        <taxon>Eukaryota</taxon>
        <taxon>Discoba</taxon>
        <taxon>Euglenozoa</taxon>
        <taxon>Kinetoplastea</taxon>
        <taxon>Metakinetoplastina</taxon>
        <taxon>Eubodonida</taxon>
        <taxon>Bodonidae</taxon>
        <taxon>Bodo</taxon>
    </lineage>
</organism>
<dbReference type="EMBL" id="CYKH01002156">
    <property type="protein sequence ID" value="CUG93474.1"/>
    <property type="molecule type" value="Genomic_DNA"/>
</dbReference>
<keyword evidence="3" id="KW-0687">Ribonucleoprotein</keyword>
<feature type="repeat" description="WD" evidence="4">
    <location>
        <begin position="482"/>
        <end position="523"/>
    </location>
</feature>
<dbReference type="GO" id="GO:0030042">
    <property type="term" value="P:actin filament depolymerization"/>
    <property type="evidence" value="ECO:0007669"/>
    <property type="project" value="TreeGrafter"/>
</dbReference>
<dbReference type="GO" id="GO:0005840">
    <property type="term" value="C:ribosome"/>
    <property type="evidence" value="ECO:0007669"/>
    <property type="project" value="UniProtKB-KW"/>
</dbReference>
<dbReference type="InterPro" id="IPR019775">
    <property type="entry name" value="WD40_repeat_CS"/>
</dbReference>
<dbReference type="OMA" id="FYQGPPF"/>
<feature type="repeat" description="WD" evidence="4">
    <location>
        <begin position="60"/>
        <end position="91"/>
    </location>
</feature>
<dbReference type="SMART" id="SM00320">
    <property type="entry name" value="WD40"/>
    <property type="match status" value="8"/>
</dbReference>
<evidence type="ECO:0000256" key="1">
    <source>
        <dbReference type="ARBA" id="ARBA00022574"/>
    </source>
</evidence>
<dbReference type="Pfam" id="PF00400">
    <property type="entry name" value="WD40"/>
    <property type="match status" value="5"/>
</dbReference>